<keyword evidence="11" id="KW-1185">Reference proteome</keyword>
<dbReference type="GO" id="GO:0045436">
    <property type="term" value="F:lycopene beta cyclase activity"/>
    <property type="evidence" value="ECO:0007669"/>
    <property type="project" value="UniProtKB-ARBA"/>
</dbReference>
<dbReference type="RefSeq" id="WP_276304037.1">
    <property type="nucleotide sequence ID" value="NZ_CP119992.1"/>
</dbReference>
<evidence type="ECO:0000256" key="7">
    <source>
        <dbReference type="ARBA" id="ARBA00023235"/>
    </source>
</evidence>
<gene>
    <name evidence="10" type="ORF">ACFQPE_07820</name>
</gene>
<evidence type="ECO:0000256" key="2">
    <source>
        <dbReference type="ARBA" id="ARBA00004829"/>
    </source>
</evidence>
<dbReference type="GO" id="GO:0016117">
    <property type="term" value="P:carotenoid biosynthetic process"/>
    <property type="evidence" value="ECO:0007669"/>
    <property type="project" value="UniProtKB-KW"/>
</dbReference>
<evidence type="ECO:0000256" key="4">
    <source>
        <dbReference type="ARBA" id="ARBA00022746"/>
    </source>
</evidence>
<dbReference type="InterPro" id="IPR017825">
    <property type="entry name" value="Lycopene_cyclase_dom"/>
</dbReference>
<dbReference type="NCBIfam" id="TIGR03462">
    <property type="entry name" value="CarR_dom_SF"/>
    <property type="match status" value="1"/>
</dbReference>
<dbReference type="AlphaFoldDB" id="A0ABD6A946"/>
<organism evidence="10 11">
    <name type="scientific">Halomarina halobia</name>
    <dbReference type="NCBI Taxonomy" id="3033386"/>
    <lineage>
        <taxon>Archaea</taxon>
        <taxon>Methanobacteriati</taxon>
        <taxon>Methanobacteriota</taxon>
        <taxon>Stenosarchaea group</taxon>
        <taxon>Halobacteria</taxon>
        <taxon>Halobacteriales</taxon>
        <taxon>Natronomonadaceae</taxon>
        <taxon>Halomarina</taxon>
    </lineage>
</organism>
<keyword evidence="6 8" id="KW-0472">Membrane</keyword>
<evidence type="ECO:0000256" key="1">
    <source>
        <dbReference type="ARBA" id="ARBA00004141"/>
    </source>
</evidence>
<keyword evidence="3 8" id="KW-0812">Transmembrane</keyword>
<feature type="transmembrane region" description="Helical" evidence="8">
    <location>
        <begin position="42"/>
        <end position="62"/>
    </location>
</feature>
<accession>A0ABD6A946</accession>
<reference evidence="10 11" key="1">
    <citation type="journal article" date="2019" name="Int. J. Syst. Evol. Microbiol.">
        <title>The Global Catalogue of Microorganisms (GCM) 10K type strain sequencing project: providing services to taxonomists for standard genome sequencing and annotation.</title>
        <authorList>
            <consortium name="The Broad Institute Genomics Platform"/>
            <consortium name="The Broad Institute Genome Sequencing Center for Infectious Disease"/>
            <person name="Wu L."/>
            <person name="Ma J."/>
        </authorList>
    </citation>
    <scope>NUCLEOTIDE SEQUENCE [LARGE SCALE GENOMIC DNA]</scope>
    <source>
        <strain evidence="10 11">PSR21</strain>
    </source>
</reference>
<protein>
    <submittedName>
        <fullName evidence="10">Lycopene cyclase domain-containing protein</fullName>
    </submittedName>
</protein>
<evidence type="ECO:0000256" key="5">
    <source>
        <dbReference type="ARBA" id="ARBA00022989"/>
    </source>
</evidence>
<dbReference type="GO" id="GO:0016020">
    <property type="term" value="C:membrane"/>
    <property type="evidence" value="ECO:0007669"/>
    <property type="project" value="UniProtKB-SubCell"/>
</dbReference>
<proteinExistence type="predicted"/>
<dbReference type="GeneID" id="79316652"/>
<keyword evidence="5 8" id="KW-1133">Transmembrane helix</keyword>
<evidence type="ECO:0000313" key="11">
    <source>
        <dbReference type="Proteomes" id="UP001596547"/>
    </source>
</evidence>
<keyword evidence="4" id="KW-0125">Carotenoid biosynthesis</keyword>
<comment type="pathway">
    <text evidence="2">Carotenoid biosynthesis.</text>
</comment>
<comment type="caution">
    <text evidence="10">The sequence shown here is derived from an EMBL/GenBank/DDBJ whole genome shotgun (WGS) entry which is preliminary data.</text>
</comment>
<evidence type="ECO:0000259" key="9">
    <source>
        <dbReference type="Pfam" id="PF18916"/>
    </source>
</evidence>
<comment type="subcellular location">
    <subcellularLocation>
        <location evidence="1">Membrane</location>
        <topology evidence="1">Multi-pass membrane protein</topology>
    </subcellularLocation>
</comment>
<feature type="transmembrane region" description="Helical" evidence="8">
    <location>
        <begin position="12"/>
        <end position="30"/>
    </location>
</feature>
<dbReference type="Proteomes" id="UP001596547">
    <property type="component" value="Unassembled WGS sequence"/>
</dbReference>
<evidence type="ECO:0000256" key="3">
    <source>
        <dbReference type="ARBA" id="ARBA00022692"/>
    </source>
</evidence>
<dbReference type="EMBL" id="JBHTBF010000002">
    <property type="protein sequence ID" value="MFC7316700.1"/>
    <property type="molecule type" value="Genomic_DNA"/>
</dbReference>
<sequence length="112" mass="12405">MIDVTVFGSYTYLATELLWGVVALALVRYAGAWRAAARTTLVLYPFAYLWDWYTLQVGVFVIPLRTGVDLLGIPIEEHVFMLLVPTMVVGTHETLRKVLDGEEGDEGTGVEG</sequence>
<dbReference type="Pfam" id="PF18916">
    <property type="entry name" value="Lycopene_cyc"/>
    <property type="match status" value="1"/>
</dbReference>
<keyword evidence="7" id="KW-0413">Isomerase</keyword>
<evidence type="ECO:0000313" key="10">
    <source>
        <dbReference type="EMBL" id="MFC7316700.1"/>
    </source>
</evidence>
<evidence type="ECO:0000256" key="8">
    <source>
        <dbReference type="SAM" id="Phobius"/>
    </source>
</evidence>
<feature type="domain" description="Lycopene cyclase" evidence="9">
    <location>
        <begin position="10"/>
        <end position="94"/>
    </location>
</feature>
<evidence type="ECO:0000256" key="6">
    <source>
        <dbReference type="ARBA" id="ARBA00023136"/>
    </source>
</evidence>
<name>A0ABD6A946_9EURY</name>